<accession>A0A0C2Y5D7</accession>
<keyword evidence="2" id="KW-1185">Reference proteome</keyword>
<dbReference type="AlphaFoldDB" id="A0A0C2Y5D7"/>
<sequence length="456" mass="51788">MSDIHAIPPELLAEIFVDTLPVDQDTPISPYAAPMLLAQVSRYWRNTAISHPSLWSSFAMELGEPTHPRRISLLLLWLERSSSQQLSLSVSMHIFDTPLTSETSKNVRSILSILFEHSHRWKRLSLALPGSNHLFSDLCASNAPNLQYLSFKFGNWSSEESWDISNLMQCSPAIQELVWSSRSTCTSWDSPHDSGILNLRISWHNLSDVTLDTSVTLKTALDVLHKCHRIVKFDLRHFSDSPELHEDTREQYSTQNPFHLTHLETLTIYQHTLDYGFPALLDRLTCPNLRHFAFACGFLELVAWPQSSFHNLLARSGSHLHSLCLEFTGINEDQLIHSLEQNSSSLTRLEVYDARGDICVGDIFLDALQVTKTPFGVTRVLCPRLDTLNLHHVVECTDGALATALRSRILHSDNSLTPIRTANILFSKRYHATNPSDISYLRESYSNYLVYSNCIF</sequence>
<gene>
    <name evidence="1" type="ORF">M413DRAFT_24314</name>
</gene>
<dbReference type="SUPFAM" id="SSF52047">
    <property type="entry name" value="RNI-like"/>
    <property type="match status" value="1"/>
</dbReference>
<dbReference type="Proteomes" id="UP000053424">
    <property type="component" value="Unassembled WGS sequence"/>
</dbReference>
<dbReference type="STRING" id="686832.A0A0C2Y5D7"/>
<protein>
    <submittedName>
        <fullName evidence="1">Uncharacterized protein</fullName>
    </submittedName>
</protein>
<proteinExistence type="predicted"/>
<reference evidence="2" key="2">
    <citation type="submission" date="2015-01" db="EMBL/GenBank/DDBJ databases">
        <title>Evolutionary Origins and Diversification of the Mycorrhizal Mutualists.</title>
        <authorList>
            <consortium name="DOE Joint Genome Institute"/>
            <consortium name="Mycorrhizal Genomics Consortium"/>
            <person name="Kohler A."/>
            <person name="Kuo A."/>
            <person name="Nagy L.G."/>
            <person name="Floudas D."/>
            <person name="Copeland A."/>
            <person name="Barry K.W."/>
            <person name="Cichocki N."/>
            <person name="Veneault-Fourrey C."/>
            <person name="LaButti K."/>
            <person name="Lindquist E.A."/>
            <person name="Lipzen A."/>
            <person name="Lundell T."/>
            <person name="Morin E."/>
            <person name="Murat C."/>
            <person name="Riley R."/>
            <person name="Ohm R."/>
            <person name="Sun H."/>
            <person name="Tunlid A."/>
            <person name="Henrissat B."/>
            <person name="Grigoriev I.V."/>
            <person name="Hibbett D.S."/>
            <person name="Martin F."/>
        </authorList>
    </citation>
    <scope>NUCLEOTIDE SEQUENCE [LARGE SCALE GENOMIC DNA]</scope>
    <source>
        <strain evidence="2">h7</strain>
    </source>
</reference>
<evidence type="ECO:0000313" key="1">
    <source>
        <dbReference type="EMBL" id="KIM45048.1"/>
    </source>
</evidence>
<organism evidence="1 2">
    <name type="scientific">Hebeloma cylindrosporum</name>
    <dbReference type="NCBI Taxonomy" id="76867"/>
    <lineage>
        <taxon>Eukaryota</taxon>
        <taxon>Fungi</taxon>
        <taxon>Dikarya</taxon>
        <taxon>Basidiomycota</taxon>
        <taxon>Agaricomycotina</taxon>
        <taxon>Agaricomycetes</taxon>
        <taxon>Agaricomycetidae</taxon>
        <taxon>Agaricales</taxon>
        <taxon>Agaricineae</taxon>
        <taxon>Hymenogastraceae</taxon>
        <taxon>Hebeloma</taxon>
    </lineage>
</organism>
<name>A0A0C2Y5D7_HEBCY</name>
<evidence type="ECO:0000313" key="2">
    <source>
        <dbReference type="Proteomes" id="UP000053424"/>
    </source>
</evidence>
<dbReference type="OrthoDB" id="2269034at2759"/>
<dbReference type="EMBL" id="KN831772">
    <property type="protein sequence ID" value="KIM45048.1"/>
    <property type="molecule type" value="Genomic_DNA"/>
</dbReference>
<reference evidence="1 2" key="1">
    <citation type="submission" date="2014-04" db="EMBL/GenBank/DDBJ databases">
        <authorList>
            <consortium name="DOE Joint Genome Institute"/>
            <person name="Kuo A."/>
            <person name="Gay G."/>
            <person name="Dore J."/>
            <person name="Kohler A."/>
            <person name="Nagy L.G."/>
            <person name="Floudas D."/>
            <person name="Copeland A."/>
            <person name="Barry K.W."/>
            <person name="Cichocki N."/>
            <person name="Veneault-Fourrey C."/>
            <person name="LaButti K."/>
            <person name="Lindquist E.A."/>
            <person name="Lipzen A."/>
            <person name="Lundell T."/>
            <person name="Morin E."/>
            <person name="Murat C."/>
            <person name="Sun H."/>
            <person name="Tunlid A."/>
            <person name="Henrissat B."/>
            <person name="Grigoriev I.V."/>
            <person name="Hibbett D.S."/>
            <person name="Martin F."/>
            <person name="Nordberg H.P."/>
            <person name="Cantor M.N."/>
            <person name="Hua S.X."/>
        </authorList>
    </citation>
    <scope>NUCLEOTIDE SEQUENCE [LARGE SCALE GENOMIC DNA]</scope>
    <source>
        <strain evidence="2">h7</strain>
    </source>
</reference>
<dbReference type="HOGENOM" id="CLU_018544_12_4_1"/>